<comment type="caution">
    <text evidence="3">The sequence shown here is derived from an EMBL/GenBank/DDBJ whole genome shotgun (WGS) entry which is preliminary data.</text>
</comment>
<protein>
    <submittedName>
        <fullName evidence="3">8-oxo-dGTP pyrophosphatase MutT (NUDIX family)</fullName>
    </submittedName>
</protein>
<evidence type="ECO:0000256" key="1">
    <source>
        <dbReference type="ARBA" id="ARBA00005582"/>
    </source>
</evidence>
<dbReference type="PANTHER" id="PTHR43736">
    <property type="entry name" value="ADP-RIBOSE PYROPHOSPHATASE"/>
    <property type="match status" value="1"/>
</dbReference>
<sequence>MKLDFDWSDDGQYHQYCAHCRAETVERVYEGRKTYYFCGTCKMRHERSIVMDPAIKSWVASDGEYWHESVGVFVRNSMGKFLFFERTIFPFSLTVPSGHVDSGEEPDASAIRELTEEVGISGEEVIAIATEDIVGDSCRRGADVHRWHAYLLVLDKPLTIDVREEGENPLWLSLDESREKDLTYPVKFIVDKYSHELQRPVR</sequence>
<evidence type="ECO:0000313" key="4">
    <source>
        <dbReference type="Proteomes" id="UP000255355"/>
    </source>
</evidence>
<dbReference type="EMBL" id="QQAZ01000022">
    <property type="protein sequence ID" value="RDI43333.1"/>
    <property type="molecule type" value="Genomic_DNA"/>
</dbReference>
<dbReference type="PROSITE" id="PS51462">
    <property type="entry name" value="NUDIX"/>
    <property type="match status" value="1"/>
</dbReference>
<dbReference type="STRING" id="1210089.GCA_001613165_06200"/>
<dbReference type="InterPro" id="IPR000086">
    <property type="entry name" value="NUDIX_hydrolase_dom"/>
</dbReference>
<name>A0A370GN48_9NOCA</name>
<gene>
    <name evidence="3" type="ORF">DFR68_12296</name>
</gene>
<dbReference type="AlphaFoldDB" id="A0A370GN48"/>
<reference evidence="3 4" key="1">
    <citation type="submission" date="2018-07" db="EMBL/GenBank/DDBJ databases">
        <title>Genomic Encyclopedia of Type Strains, Phase IV (KMG-IV): sequencing the most valuable type-strain genomes for metagenomic binning, comparative biology and taxonomic classification.</title>
        <authorList>
            <person name="Goeker M."/>
        </authorList>
    </citation>
    <scope>NUCLEOTIDE SEQUENCE [LARGE SCALE GENOMIC DNA]</scope>
    <source>
        <strain evidence="3 4">DSM 44952</strain>
    </source>
</reference>
<dbReference type="Gene3D" id="3.90.79.10">
    <property type="entry name" value="Nucleoside Triphosphate Pyrophosphohydrolase"/>
    <property type="match status" value="1"/>
</dbReference>
<dbReference type="Proteomes" id="UP000255355">
    <property type="component" value="Unassembled WGS sequence"/>
</dbReference>
<proteinExistence type="inferred from homology"/>
<organism evidence="3 4">
    <name type="scientific">Nocardia mexicana</name>
    <dbReference type="NCBI Taxonomy" id="279262"/>
    <lineage>
        <taxon>Bacteria</taxon>
        <taxon>Bacillati</taxon>
        <taxon>Actinomycetota</taxon>
        <taxon>Actinomycetes</taxon>
        <taxon>Mycobacteriales</taxon>
        <taxon>Nocardiaceae</taxon>
        <taxon>Nocardia</taxon>
    </lineage>
</organism>
<dbReference type="Pfam" id="PF00293">
    <property type="entry name" value="NUDIX"/>
    <property type="match status" value="1"/>
</dbReference>
<evidence type="ECO:0000259" key="2">
    <source>
        <dbReference type="PROSITE" id="PS51462"/>
    </source>
</evidence>
<dbReference type="OrthoDB" id="9814308at2"/>
<dbReference type="PANTHER" id="PTHR43736:SF1">
    <property type="entry name" value="DIHYDRONEOPTERIN TRIPHOSPHATE DIPHOSPHATASE"/>
    <property type="match status" value="1"/>
</dbReference>
<evidence type="ECO:0000313" key="3">
    <source>
        <dbReference type="EMBL" id="RDI43333.1"/>
    </source>
</evidence>
<accession>A0A370GN48</accession>
<keyword evidence="4" id="KW-1185">Reference proteome</keyword>
<comment type="similarity">
    <text evidence="1">Belongs to the Nudix hydrolase family.</text>
</comment>
<dbReference type="InterPro" id="IPR015797">
    <property type="entry name" value="NUDIX_hydrolase-like_dom_sf"/>
</dbReference>
<feature type="domain" description="Nudix hydrolase" evidence="2">
    <location>
        <begin position="65"/>
        <end position="194"/>
    </location>
</feature>
<dbReference type="RefSeq" id="WP_068027709.1">
    <property type="nucleotide sequence ID" value="NZ_QQAZ01000022.1"/>
</dbReference>
<dbReference type="SUPFAM" id="SSF55811">
    <property type="entry name" value="Nudix"/>
    <property type="match status" value="1"/>
</dbReference>
<dbReference type="CDD" id="cd02883">
    <property type="entry name" value="NUDIX_Hydrolase"/>
    <property type="match status" value="1"/>
</dbReference>